<reference evidence="1 2" key="1">
    <citation type="journal article" date="2018" name="Mol. Ecol.">
        <title>The obligate alkalophilic soda-lake fungus Sodiomyces alkalinus has shifted to a protein diet.</title>
        <authorList>
            <person name="Grum-Grzhimaylo A.A."/>
            <person name="Falkoski D.L."/>
            <person name="van den Heuvel J."/>
            <person name="Valero-Jimenez C.A."/>
            <person name="Min B."/>
            <person name="Choi I.G."/>
            <person name="Lipzen A."/>
            <person name="Daum C.G."/>
            <person name="Aanen D.K."/>
            <person name="Tsang A."/>
            <person name="Henrissat B."/>
            <person name="Bilanenko E.N."/>
            <person name="de Vries R.P."/>
            <person name="van Kan J.A.L."/>
            <person name="Grigoriev I.V."/>
            <person name="Debets A.J.M."/>
        </authorList>
    </citation>
    <scope>NUCLEOTIDE SEQUENCE [LARGE SCALE GENOMIC DNA]</scope>
    <source>
        <strain evidence="1 2">F11</strain>
    </source>
</reference>
<organism evidence="1 2">
    <name type="scientific">Sodiomyces alkalinus (strain CBS 110278 / VKM F-3762 / F11)</name>
    <name type="common">Alkaliphilic filamentous fungus</name>
    <dbReference type="NCBI Taxonomy" id="1314773"/>
    <lineage>
        <taxon>Eukaryota</taxon>
        <taxon>Fungi</taxon>
        <taxon>Dikarya</taxon>
        <taxon>Ascomycota</taxon>
        <taxon>Pezizomycotina</taxon>
        <taxon>Sordariomycetes</taxon>
        <taxon>Hypocreomycetidae</taxon>
        <taxon>Glomerellales</taxon>
        <taxon>Plectosphaerellaceae</taxon>
        <taxon>Sodiomyces</taxon>
    </lineage>
</organism>
<dbReference type="GeneID" id="39574975"/>
<evidence type="ECO:0000313" key="2">
    <source>
        <dbReference type="Proteomes" id="UP000272025"/>
    </source>
</evidence>
<evidence type="ECO:0000313" key="1">
    <source>
        <dbReference type="EMBL" id="ROT40855.1"/>
    </source>
</evidence>
<keyword evidence="2" id="KW-1185">Reference proteome</keyword>
<dbReference type="RefSeq" id="XP_028468661.1">
    <property type="nucleotide sequence ID" value="XM_028606497.1"/>
</dbReference>
<dbReference type="AlphaFoldDB" id="A0A3N2Q2L0"/>
<dbReference type="EMBL" id="ML119052">
    <property type="protein sequence ID" value="ROT40855.1"/>
    <property type="molecule type" value="Genomic_DNA"/>
</dbReference>
<dbReference type="Proteomes" id="UP000272025">
    <property type="component" value="Unassembled WGS sequence"/>
</dbReference>
<gene>
    <name evidence="1" type="ORF">SODALDRAFT_106164</name>
</gene>
<accession>A0A3N2Q2L0</accession>
<proteinExistence type="predicted"/>
<name>A0A3N2Q2L0_SODAK</name>
<sequence>MRSKILPLFIPLHPISPVTIPGTLLSLTGGRSGPTSVPEHWRVTTDSFPLLLPTAIPAIPAISLCHLVQFYHPATNYALLDKIDLKKKGRNPYIPFPSSPCRIGSP</sequence>
<protein>
    <submittedName>
        <fullName evidence="1">Uncharacterized protein</fullName>
    </submittedName>
</protein>